<evidence type="ECO:0000256" key="4">
    <source>
        <dbReference type="ARBA" id="ARBA00023163"/>
    </source>
</evidence>
<dbReference type="AlphaFoldDB" id="A0AAE3AIB1"/>
<comment type="similarity">
    <text evidence="1">Belongs to the BlaI transcriptional regulatory family.</text>
</comment>
<sequence>MRVRDMEIGEVQERFANLVWDHEPIPSGQLVKLCEQELNWKKPTTYTVLRKLCEKGLFRNEDGLVSAVLTREQFASRRSEQFVDNAFHGSLPAFVAAFTAQKGLSAQEAEEIQQMIDKFRKEE</sequence>
<keyword evidence="3" id="KW-0238">DNA-binding</keyword>
<evidence type="ECO:0000313" key="6">
    <source>
        <dbReference type="Proteomes" id="UP001199319"/>
    </source>
</evidence>
<proteinExistence type="inferred from homology"/>
<dbReference type="RefSeq" id="WP_302929676.1">
    <property type="nucleotide sequence ID" value="NZ_JAJEPW010000051.1"/>
</dbReference>
<keyword evidence="6" id="KW-1185">Reference proteome</keyword>
<dbReference type="Pfam" id="PF03965">
    <property type="entry name" value="Penicillinase_R"/>
    <property type="match status" value="1"/>
</dbReference>
<dbReference type="InterPro" id="IPR036388">
    <property type="entry name" value="WH-like_DNA-bd_sf"/>
</dbReference>
<dbReference type="InterPro" id="IPR005650">
    <property type="entry name" value="BlaI_family"/>
</dbReference>
<gene>
    <name evidence="5" type="ORF">LKD37_13455</name>
</gene>
<name>A0AAE3AIB1_9FIRM</name>
<comment type="caution">
    <text evidence="5">The sequence shown here is derived from an EMBL/GenBank/DDBJ whole genome shotgun (WGS) entry which is preliminary data.</text>
</comment>
<dbReference type="GO" id="GO:0045892">
    <property type="term" value="P:negative regulation of DNA-templated transcription"/>
    <property type="evidence" value="ECO:0007669"/>
    <property type="project" value="InterPro"/>
</dbReference>
<reference evidence="5" key="1">
    <citation type="submission" date="2021-10" db="EMBL/GenBank/DDBJ databases">
        <title>Anaerobic single-cell dispensing facilitates the cultivation of human gut bacteria.</title>
        <authorList>
            <person name="Afrizal A."/>
        </authorList>
    </citation>
    <scope>NUCLEOTIDE SEQUENCE</scope>
    <source>
        <strain evidence="5">CLA-AA-H272</strain>
    </source>
</reference>
<evidence type="ECO:0000256" key="1">
    <source>
        <dbReference type="ARBA" id="ARBA00011046"/>
    </source>
</evidence>
<dbReference type="Gene3D" id="1.10.4040.10">
    <property type="entry name" value="Penicillinase repressor domain"/>
    <property type="match status" value="1"/>
</dbReference>
<keyword evidence="2" id="KW-0805">Transcription regulation</keyword>
<evidence type="ECO:0000313" key="5">
    <source>
        <dbReference type="EMBL" id="MCC2130508.1"/>
    </source>
</evidence>
<protein>
    <submittedName>
        <fullName evidence="5">BlaI/MecI/CopY family transcriptional regulator</fullName>
    </submittedName>
</protein>
<dbReference type="Proteomes" id="UP001199319">
    <property type="component" value="Unassembled WGS sequence"/>
</dbReference>
<organism evidence="5 6">
    <name type="scientific">Brotocaccenecus cirricatena</name>
    <dbReference type="NCBI Taxonomy" id="3064195"/>
    <lineage>
        <taxon>Bacteria</taxon>
        <taxon>Bacillati</taxon>
        <taxon>Bacillota</taxon>
        <taxon>Clostridia</taxon>
        <taxon>Eubacteriales</taxon>
        <taxon>Oscillospiraceae</taxon>
        <taxon>Brotocaccenecus</taxon>
    </lineage>
</organism>
<dbReference type="EMBL" id="JAJEPW010000051">
    <property type="protein sequence ID" value="MCC2130508.1"/>
    <property type="molecule type" value="Genomic_DNA"/>
</dbReference>
<dbReference type="InterPro" id="IPR036390">
    <property type="entry name" value="WH_DNA-bd_sf"/>
</dbReference>
<accession>A0AAE3AIB1</accession>
<dbReference type="Gene3D" id="1.10.10.10">
    <property type="entry name" value="Winged helix-like DNA-binding domain superfamily/Winged helix DNA-binding domain"/>
    <property type="match status" value="1"/>
</dbReference>
<dbReference type="GO" id="GO:0003677">
    <property type="term" value="F:DNA binding"/>
    <property type="evidence" value="ECO:0007669"/>
    <property type="project" value="UniProtKB-KW"/>
</dbReference>
<evidence type="ECO:0000256" key="3">
    <source>
        <dbReference type="ARBA" id="ARBA00023125"/>
    </source>
</evidence>
<keyword evidence="4" id="KW-0804">Transcription</keyword>
<dbReference type="SUPFAM" id="SSF46785">
    <property type="entry name" value="Winged helix' DNA-binding domain"/>
    <property type="match status" value="1"/>
</dbReference>
<evidence type="ECO:0000256" key="2">
    <source>
        <dbReference type="ARBA" id="ARBA00023015"/>
    </source>
</evidence>